<accession>A0A8S5PSG1</accession>
<proteinExistence type="predicted"/>
<reference evidence="1" key="1">
    <citation type="journal article" date="2021" name="Proc. Natl. Acad. Sci. U.S.A.">
        <title>A Catalog of Tens of Thousands of Viruses from Human Metagenomes Reveals Hidden Associations with Chronic Diseases.</title>
        <authorList>
            <person name="Tisza M.J."/>
            <person name="Buck C.B."/>
        </authorList>
    </citation>
    <scope>NUCLEOTIDE SEQUENCE</scope>
    <source>
        <strain evidence="1">Ct4sp3</strain>
    </source>
</reference>
<sequence>MSGLSRGHARKSFPWCRWQQQLPCVNRYGGMTMRERPIIFNADMVRAVLDGRKTQTRRIMREQPEVIPKEDEFDQPGFWIPFNAGKTMVRNEDMYIACPFGLKGDRLWVRETWSVVSHAFDDDGLMIDYAPDRPAKAVHEKPFGRGYYSGHAIYAADGGFTWGDDDGCVDGRSCWKPSIHMPRWASRITLEITGVRVERLNSMTESDALAEGCNGGHDSIPGYMYSATPHEHFHHVWQSIYGADSWQANPWVWVIEFTRVEGDQ</sequence>
<evidence type="ECO:0000313" key="1">
    <source>
        <dbReference type="EMBL" id="DAE10087.1"/>
    </source>
</evidence>
<organism evidence="1">
    <name type="scientific">Siphoviridae sp. ct4sp3</name>
    <dbReference type="NCBI Taxonomy" id="2825332"/>
    <lineage>
        <taxon>Viruses</taxon>
        <taxon>Duplodnaviria</taxon>
        <taxon>Heunggongvirae</taxon>
        <taxon>Uroviricota</taxon>
        <taxon>Caudoviricetes</taxon>
    </lineage>
</organism>
<protein>
    <submittedName>
        <fullName evidence="1">ASCH domain protein</fullName>
    </submittedName>
</protein>
<dbReference type="EMBL" id="BK015502">
    <property type="protein sequence ID" value="DAE10087.1"/>
    <property type="molecule type" value="Genomic_DNA"/>
</dbReference>
<name>A0A8S5PSG1_9CAUD</name>